<evidence type="ECO:0000313" key="3">
    <source>
        <dbReference type="EMBL" id="KAF7538018.1"/>
    </source>
</evidence>
<dbReference type="AlphaFoldDB" id="A0A9P5H0C9"/>
<accession>A0A9P5H0C9</accession>
<gene>
    <name evidence="3" type="ORF">G7Z17_g12715</name>
</gene>
<feature type="transmembrane region" description="Helical" evidence="1">
    <location>
        <begin position="31"/>
        <end position="55"/>
    </location>
</feature>
<dbReference type="InterPro" id="IPR010730">
    <property type="entry name" value="HET"/>
</dbReference>
<keyword evidence="1" id="KW-0812">Transmembrane</keyword>
<keyword evidence="1" id="KW-1133">Transmembrane helix</keyword>
<dbReference type="Pfam" id="PF06985">
    <property type="entry name" value="HET"/>
    <property type="match status" value="1"/>
</dbReference>
<protein>
    <recommendedName>
        <fullName evidence="2">Heterokaryon incompatibility domain-containing protein</fullName>
    </recommendedName>
</protein>
<evidence type="ECO:0000256" key="1">
    <source>
        <dbReference type="SAM" id="Phobius"/>
    </source>
</evidence>
<comment type="caution">
    <text evidence="3">The sequence shown here is derived from an EMBL/GenBank/DDBJ whole genome shotgun (WGS) entry which is preliminary data.</text>
</comment>
<dbReference type="PANTHER" id="PTHR33112">
    <property type="entry name" value="DOMAIN PROTEIN, PUTATIVE-RELATED"/>
    <property type="match status" value="1"/>
</dbReference>
<dbReference type="Proteomes" id="UP000722485">
    <property type="component" value="Unassembled WGS sequence"/>
</dbReference>
<organism evidence="3 4">
    <name type="scientific">Cylindrodendrum hubeiense</name>
    <dbReference type="NCBI Taxonomy" id="595255"/>
    <lineage>
        <taxon>Eukaryota</taxon>
        <taxon>Fungi</taxon>
        <taxon>Dikarya</taxon>
        <taxon>Ascomycota</taxon>
        <taxon>Pezizomycotina</taxon>
        <taxon>Sordariomycetes</taxon>
        <taxon>Hypocreomycetidae</taxon>
        <taxon>Hypocreales</taxon>
        <taxon>Nectriaceae</taxon>
        <taxon>Cylindrodendrum</taxon>
    </lineage>
</organism>
<keyword evidence="1" id="KW-0472">Membrane</keyword>
<evidence type="ECO:0000313" key="4">
    <source>
        <dbReference type="Proteomes" id="UP000722485"/>
    </source>
</evidence>
<dbReference type="EMBL" id="JAANBB010000611">
    <property type="protein sequence ID" value="KAF7538018.1"/>
    <property type="molecule type" value="Genomic_DNA"/>
</dbReference>
<name>A0A9P5H0C9_9HYPO</name>
<dbReference type="PANTHER" id="PTHR33112:SF10">
    <property type="entry name" value="TOL"/>
    <property type="match status" value="1"/>
</dbReference>
<dbReference type="OrthoDB" id="5347061at2759"/>
<reference evidence="3" key="1">
    <citation type="submission" date="2020-03" db="EMBL/GenBank/DDBJ databases">
        <title>Draft Genome Sequence of Cylindrodendrum hubeiense.</title>
        <authorList>
            <person name="Buettner E."/>
            <person name="Kellner H."/>
        </authorList>
    </citation>
    <scope>NUCLEOTIDE SEQUENCE</scope>
    <source>
        <strain evidence="3">IHI 201604</strain>
    </source>
</reference>
<proteinExistence type="predicted"/>
<keyword evidence="4" id="KW-1185">Reference proteome</keyword>
<evidence type="ECO:0000259" key="2">
    <source>
        <dbReference type="Pfam" id="PF06985"/>
    </source>
</evidence>
<sequence>MFGRIHEPPDGKLAEMIENVRSGVMGLHRRWMVFLLLSMFTGLWLVFALVIIPMFPDFDNTQKGTMIALMVVLGPPTIARDPFIPTRLLDVQSSKQSGVHLVEGSEVDFTSDYIAFSHCWGPDDMPLKLNESNLNALKSGHGFEQLPKNFQHAIKIARALHVRYAWIDSLCIIQDSPSDWATESKKMGDVYNYAMCVVSATASKDFNGGCFFPRRPLKSDSICVLRTQGTKSLVVRAPETSDQQIIDNLFGQYVNKAPLTSRGWTFQERVLGRRILHFCDGVVLFECNYIRASEYHVNGVMYPKKLSLRTDGKVRSDVEVEALAPAKNRYITVEQRVMGQMPAATGARSFPYNQKTEVNNPDWKPPAERRMQFFRNAALSGQRGDFQMLLHFKGTTPMELIEFHNSWYSLVEEYSRRMLTFPTDKVPALSGVALTVQEAVGFNHARSWKRNETTANVSSEICRANMVLDVN</sequence>
<feature type="domain" description="Heterokaryon incompatibility" evidence="2">
    <location>
        <begin position="113"/>
        <end position="268"/>
    </location>
</feature>